<feature type="domain" description="FAD-dependent oxidoreductase 2 FAD-binding" evidence="3">
    <location>
        <begin position="9"/>
        <end position="185"/>
    </location>
</feature>
<dbReference type="Gene3D" id="3.50.50.60">
    <property type="entry name" value="FAD/NAD(P)-binding domain"/>
    <property type="match status" value="1"/>
</dbReference>
<gene>
    <name evidence="4" type="ORF">S03H2_15326</name>
</gene>
<evidence type="ECO:0000259" key="3">
    <source>
        <dbReference type="Pfam" id="PF00890"/>
    </source>
</evidence>
<proteinExistence type="predicted"/>
<dbReference type="InterPro" id="IPR003953">
    <property type="entry name" value="FAD-dep_OxRdtase_2_FAD-bd"/>
</dbReference>
<name>X1GIE6_9ZZZZ</name>
<evidence type="ECO:0000256" key="2">
    <source>
        <dbReference type="ARBA" id="ARBA00023002"/>
    </source>
</evidence>
<keyword evidence="2" id="KW-0560">Oxidoreductase</keyword>
<sequence length="216" mass="23987">MNVEPIKCDVCVIGTGLAGMAATLFAANRGVSVVQVGHTGEIIFASGLLDLLGVYPVNEKRLWSDPWAAIDALARDIPDHPYARLKKDDIKTAFDEILAFLEEAGLPYHRRMDHNSGVLTSLGTIKSTYCVPHTMWKGVRALEEKPACLIIDIRGLKGFSARQITEALQNGNEWPDLRSAQISFPDSDHLNEMYTEHMANALLRPHKREKLAQVVR</sequence>
<feature type="non-terminal residue" evidence="4">
    <location>
        <position position="216"/>
    </location>
</feature>
<evidence type="ECO:0000313" key="4">
    <source>
        <dbReference type="EMBL" id="GAH32788.1"/>
    </source>
</evidence>
<dbReference type="SUPFAM" id="SSF51905">
    <property type="entry name" value="FAD/NAD(P)-binding domain"/>
    <property type="match status" value="1"/>
</dbReference>
<dbReference type="GO" id="GO:0016491">
    <property type="term" value="F:oxidoreductase activity"/>
    <property type="evidence" value="ECO:0007669"/>
    <property type="project" value="UniProtKB-KW"/>
</dbReference>
<protein>
    <recommendedName>
        <fullName evidence="3">FAD-dependent oxidoreductase 2 FAD-binding domain-containing protein</fullName>
    </recommendedName>
</protein>
<reference evidence="4" key="1">
    <citation type="journal article" date="2014" name="Front. Microbiol.">
        <title>High frequency of phylogenetically diverse reductive dehalogenase-homologous genes in deep subseafloor sedimentary metagenomes.</title>
        <authorList>
            <person name="Kawai M."/>
            <person name="Futagami T."/>
            <person name="Toyoda A."/>
            <person name="Takaki Y."/>
            <person name="Nishi S."/>
            <person name="Hori S."/>
            <person name="Arai W."/>
            <person name="Tsubouchi T."/>
            <person name="Morono Y."/>
            <person name="Uchiyama I."/>
            <person name="Ito T."/>
            <person name="Fujiyama A."/>
            <person name="Inagaki F."/>
            <person name="Takami H."/>
        </authorList>
    </citation>
    <scope>NUCLEOTIDE SEQUENCE</scope>
    <source>
        <strain evidence="4">Expedition CK06-06</strain>
    </source>
</reference>
<organism evidence="4">
    <name type="scientific">marine sediment metagenome</name>
    <dbReference type="NCBI Taxonomy" id="412755"/>
    <lineage>
        <taxon>unclassified sequences</taxon>
        <taxon>metagenomes</taxon>
        <taxon>ecological metagenomes</taxon>
    </lineage>
</organism>
<dbReference type="AlphaFoldDB" id="X1GIE6"/>
<evidence type="ECO:0000256" key="1">
    <source>
        <dbReference type="ARBA" id="ARBA00022630"/>
    </source>
</evidence>
<comment type="caution">
    <text evidence="4">The sequence shown here is derived from an EMBL/GenBank/DDBJ whole genome shotgun (WGS) entry which is preliminary data.</text>
</comment>
<dbReference type="EMBL" id="BARU01007787">
    <property type="protein sequence ID" value="GAH32788.1"/>
    <property type="molecule type" value="Genomic_DNA"/>
</dbReference>
<dbReference type="Pfam" id="PF00890">
    <property type="entry name" value="FAD_binding_2"/>
    <property type="match status" value="1"/>
</dbReference>
<keyword evidence="1" id="KW-0285">Flavoprotein</keyword>
<accession>X1GIE6</accession>
<dbReference type="InterPro" id="IPR036188">
    <property type="entry name" value="FAD/NAD-bd_sf"/>
</dbReference>